<feature type="compositionally biased region" description="Low complexity" evidence="1">
    <location>
        <begin position="257"/>
        <end position="268"/>
    </location>
</feature>
<organism evidence="4 5">
    <name type="scientific">Linnemannia gamsii</name>
    <dbReference type="NCBI Taxonomy" id="64522"/>
    <lineage>
        <taxon>Eukaryota</taxon>
        <taxon>Fungi</taxon>
        <taxon>Fungi incertae sedis</taxon>
        <taxon>Mucoromycota</taxon>
        <taxon>Mortierellomycotina</taxon>
        <taxon>Mortierellomycetes</taxon>
        <taxon>Mortierellales</taxon>
        <taxon>Mortierellaceae</taxon>
        <taxon>Linnemannia</taxon>
    </lineage>
</organism>
<reference evidence="4" key="1">
    <citation type="journal article" date="2020" name="Fungal Divers.">
        <title>Resolving the Mortierellaceae phylogeny through synthesis of multi-gene phylogenetics and phylogenomics.</title>
        <authorList>
            <person name="Vandepol N."/>
            <person name="Liber J."/>
            <person name="Desiro A."/>
            <person name="Na H."/>
            <person name="Kennedy M."/>
            <person name="Barry K."/>
            <person name="Grigoriev I.V."/>
            <person name="Miller A.N."/>
            <person name="O'Donnell K."/>
            <person name="Stajich J.E."/>
            <person name="Bonito G."/>
        </authorList>
    </citation>
    <scope>NUCLEOTIDE SEQUENCE</scope>
    <source>
        <strain evidence="4">NVP60</strain>
    </source>
</reference>
<dbReference type="SUPFAM" id="SSF56112">
    <property type="entry name" value="Protein kinase-like (PK-like)"/>
    <property type="match status" value="1"/>
</dbReference>
<keyword evidence="5" id="KW-1185">Reference proteome</keyword>
<feature type="region of interest" description="Disordered" evidence="1">
    <location>
        <begin position="740"/>
        <end position="775"/>
    </location>
</feature>
<evidence type="ECO:0000256" key="1">
    <source>
        <dbReference type="SAM" id="MobiDB-lite"/>
    </source>
</evidence>
<sequence length="1309" mass="145941">MDLLGLLFLIIVDPYLAFYIQERTKFTWVAVKGGSKPEWNQTIKFNQIRDSNSPGSTTLTVSCVHKKTGVKLGHTDGLIGKCEIDLKKTLFVSESGVMDGWFLLMHDGKEAGKVQLRITLCEPSAEKDEFEEKPVRPDPKISRPEKKTDKKTDRKAEKKTLSTKSSAPSLSTYKSNKLNNASSPPESTSPSSSTSNKDAAALAQPGPIQRNPSQLNRTRSMQDLKEHKQTVRFQEPNKRRMGSRSLEEVRDSTGTPLGNSSSSDGDSLQTTENENDEQRSISSPKQTFTLQDSEGNINPLNGHIGYPSEQQQHYMPNGHHNFQSFGQAHNEHFSQPQQQPQQYQQHQQQQQQQQQRPFSPGMMQQPSRQGTQMPTPPLQNWPPQQTQHQTQQQQQQQQQVPYQPHTVFLPRQSRNKLFNLSGQSKHSSLPARYQLPASHMQHLQNIDPATAAQISTQGGSHVNGNVAMGSKAELSPQDLHSQPIVTQKPTLGPAAGYLPDTYSQEHQRALSNQFGHPLPPQAMPAHPTLGLDPRINSNGNNNNSNGYRMPEVPPEVERPERPVTRNTFYTTQSPTTTAVMTKSTNNNNNNNNNNNDNNNNYYYNNNNGTGPNQPMFYASPTPQENIYVRGGGYHSQQSSSTNSMYNQGRSTSLDGTVESFSTMLKSPAVPIPAKIPVQAKDAIFSQYTPRSLAWEGKDIQDSLNDDVGRRILSRYMLGTSRERNVREGFYIKERSPLFADSKTLHQRQQQQQRKPTGQQRPPQPQRQATMQQEGNDRVILKYMRSKREWEIDCAMMRYLTCQNPEAKLESQYLDYPQPQQHSQIVNPFVSGLYETFHHPHGTDYDHRFLSVVQWYPETLLDCINDRKASGAGLEVTLPVPLFQTDEQARERLLVSGGSSGGAGVGRGNNIQQVRYYDSKHIDKEYHPLLDAMLTRDPERRLTASQILNMDLFKTPISPRPVPQDQLLRNNNIQTLRDLKETRLCNLKGGYMSGSYHGSENGMNGGGSGGDQHQLLEGIGRILDSPFDQVPRLFMLLPPMTHDLDPSQPFMATNLFQNKGGMRLVLLCEGLSGYGEDAHVTDHRGYVLHDSTAFVQDVGKLLLYLVAVAGTNNPGYETPGLDKPLTSTGTPLDNCQRWYPSLRSYYEILQTAIMRQIGGPAPSLNELRSLRGPTLKSLESWLGRLVRKQSQLQQPPQPLSTHIRRQPSAVAPSDTISHAGLALGGSGYDDLSDQLDELGLGDKNTQLPPEIPEVTGPGGGLGYGGLYKMPVGTYGDRWICRGCVTKQMAMAAEVKCGSPPVGAGHGRRGS</sequence>
<feature type="compositionally biased region" description="Basic and acidic residues" evidence="1">
    <location>
        <begin position="125"/>
        <end position="160"/>
    </location>
</feature>
<evidence type="ECO:0000313" key="4">
    <source>
        <dbReference type="EMBL" id="KAG0304332.1"/>
    </source>
</evidence>
<dbReference type="PANTHER" id="PTHR47052:SF3">
    <property type="entry name" value="INGRESSION PROTEIN 1"/>
    <property type="match status" value="1"/>
</dbReference>
<feature type="region of interest" description="Disordered" evidence="1">
    <location>
        <begin position="536"/>
        <end position="566"/>
    </location>
</feature>
<feature type="compositionally biased region" description="Basic and acidic residues" evidence="1">
    <location>
        <begin position="220"/>
        <end position="229"/>
    </location>
</feature>
<evidence type="ECO:0000313" key="5">
    <source>
        <dbReference type="Proteomes" id="UP000823405"/>
    </source>
</evidence>
<feature type="compositionally biased region" description="Low complexity" evidence="1">
    <location>
        <begin position="585"/>
        <end position="607"/>
    </location>
</feature>
<feature type="compositionally biased region" description="Low complexity" evidence="1">
    <location>
        <begin position="382"/>
        <end position="401"/>
    </location>
</feature>
<feature type="chain" id="PRO_5040156794" description="C2 domain-containing protein" evidence="2">
    <location>
        <begin position="18"/>
        <end position="1309"/>
    </location>
</feature>
<feature type="region of interest" description="Disordered" evidence="1">
    <location>
        <begin position="125"/>
        <end position="401"/>
    </location>
</feature>
<protein>
    <recommendedName>
        <fullName evidence="3">C2 domain-containing protein</fullName>
    </recommendedName>
</protein>
<comment type="caution">
    <text evidence="4">The sequence shown here is derived from an EMBL/GenBank/DDBJ whole genome shotgun (WGS) entry which is preliminary data.</text>
</comment>
<dbReference type="PANTHER" id="PTHR47052">
    <property type="entry name" value="CONSERVED SERINE PROLINE-RICH PROTEIN (AFU_ORTHOLOGUE AFUA_2G01790)"/>
    <property type="match status" value="1"/>
</dbReference>
<feature type="compositionally biased region" description="Polar residues" evidence="1">
    <location>
        <begin position="308"/>
        <end position="327"/>
    </location>
</feature>
<feature type="compositionally biased region" description="Low complexity" evidence="1">
    <location>
        <begin position="536"/>
        <end position="546"/>
    </location>
</feature>
<dbReference type="EMBL" id="JAAAIN010001319">
    <property type="protein sequence ID" value="KAG0304332.1"/>
    <property type="molecule type" value="Genomic_DNA"/>
</dbReference>
<evidence type="ECO:0000256" key="2">
    <source>
        <dbReference type="SAM" id="SignalP"/>
    </source>
</evidence>
<feature type="domain" description="C2" evidence="3">
    <location>
        <begin position="1"/>
        <end position="102"/>
    </location>
</feature>
<feature type="signal peptide" evidence="2">
    <location>
        <begin position="1"/>
        <end position="17"/>
    </location>
</feature>
<dbReference type="InterPro" id="IPR000008">
    <property type="entry name" value="C2_dom"/>
</dbReference>
<feature type="region of interest" description="Disordered" evidence="1">
    <location>
        <begin position="582"/>
        <end position="651"/>
    </location>
</feature>
<feature type="compositionally biased region" description="Polar residues" evidence="1">
    <location>
        <begin position="162"/>
        <end position="181"/>
    </location>
</feature>
<feature type="compositionally biased region" description="Low complexity" evidence="1">
    <location>
        <begin position="335"/>
        <end position="355"/>
    </location>
</feature>
<name>A0A9P6UJ81_9FUNG</name>
<dbReference type="Gene3D" id="2.60.40.150">
    <property type="entry name" value="C2 domain"/>
    <property type="match status" value="1"/>
</dbReference>
<feature type="compositionally biased region" description="Low complexity" evidence="1">
    <location>
        <begin position="182"/>
        <end position="195"/>
    </location>
</feature>
<dbReference type="OrthoDB" id="270970at2759"/>
<dbReference type="Proteomes" id="UP000823405">
    <property type="component" value="Unassembled WGS sequence"/>
</dbReference>
<feature type="compositionally biased region" description="Polar residues" evidence="1">
    <location>
        <begin position="280"/>
        <end position="299"/>
    </location>
</feature>
<dbReference type="InterPro" id="IPR035892">
    <property type="entry name" value="C2_domain_sf"/>
</dbReference>
<feature type="compositionally biased region" description="Low complexity" evidence="1">
    <location>
        <begin position="746"/>
        <end position="772"/>
    </location>
</feature>
<gene>
    <name evidence="4" type="ORF">BGZ97_001538</name>
</gene>
<accession>A0A9P6UJ81</accession>
<evidence type="ECO:0000259" key="3">
    <source>
        <dbReference type="PROSITE" id="PS50004"/>
    </source>
</evidence>
<dbReference type="PROSITE" id="PS50004">
    <property type="entry name" value="C2"/>
    <property type="match status" value="1"/>
</dbReference>
<feature type="compositionally biased region" description="Polar residues" evidence="1">
    <location>
        <begin position="210"/>
        <end position="219"/>
    </location>
</feature>
<dbReference type="Pfam" id="PF00168">
    <property type="entry name" value="C2"/>
    <property type="match status" value="1"/>
</dbReference>
<keyword evidence="2" id="KW-0732">Signal</keyword>
<dbReference type="InterPro" id="IPR011009">
    <property type="entry name" value="Kinase-like_dom_sf"/>
</dbReference>
<feature type="compositionally biased region" description="Polar residues" evidence="1">
    <location>
        <begin position="362"/>
        <end position="373"/>
    </location>
</feature>
<proteinExistence type="predicted"/>
<dbReference type="SUPFAM" id="SSF49562">
    <property type="entry name" value="C2 domain (Calcium/lipid-binding domain, CaLB)"/>
    <property type="match status" value="1"/>
</dbReference>
<feature type="compositionally biased region" description="Polar residues" evidence="1">
    <location>
        <begin position="634"/>
        <end position="651"/>
    </location>
</feature>
<dbReference type="InterPro" id="IPR052981">
    <property type="entry name" value="Ingression_C2_domain"/>
</dbReference>